<reference evidence="7 8" key="1">
    <citation type="submission" date="2024-01" db="EMBL/GenBank/DDBJ databases">
        <title>The genome of the rayed Mediterranean limpet Patella caerulea (Linnaeus, 1758).</title>
        <authorList>
            <person name="Anh-Thu Weber A."/>
            <person name="Halstead-Nussloch G."/>
        </authorList>
    </citation>
    <scope>NUCLEOTIDE SEQUENCE [LARGE SCALE GENOMIC DNA]</scope>
    <source>
        <strain evidence="7">AATW-2023a</strain>
        <tissue evidence="7">Whole specimen</tissue>
    </source>
</reference>
<dbReference type="GO" id="GO:0005524">
    <property type="term" value="F:ATP binding"/>
    <property type="evidence" value="ECO:0007669"/>
    <property type="project" value="UniProtKB-KW"/>
</dbReference>
<dbReference type="Pfam" id="PF00069">
    <property type="entry name" value="Pkinase"/>
    <property type="match status" value="1"/>
</dbReference>
<dbReference type="InterPro" id="IPR000719">
    <property type="entry name" value="Prot_kinase_dom"/>
</dbReference>
<evidence type="ECO:0000256" key="1">
    <source>
        <dbReference type="ARBA" id="ARBA00022527"/>
    </source>
</evidence>
<dbReference type="InterPro" id="IPR011009">
    <property type="entry name" value="Kinase-like_dom_sf"/>
</dbReference>
<keyword evidence="3" id="KW-0547">Nucleotide-binding</keyword>
<gene>
    <name evidence="7" type="ORF">SNE40_014040</name>
</gene>
<keyword evidence="8" id="KW-1185">Reference proteome</keyword>
<evidence type="ECO:0000256" key="5">
    <source>
        <dbReference type="ARBA" id="ARBA00022840"/>
    </source>
</evidence>
<keyword evidence="5" id="KW-0067">ATP-binding</keyword>
<evidence type="ECO:0000256" key="4">
    <source>
        <dbReference type="ARBA" id="ARBA00022777"/>
    </source>
</evidence>
<evidence type="ECO:0000313" key="7">
    <source>
        <dbReference type="EMBL" id="KAK6175624.1"/>
    </source>
</evidence>
<keyword evidence="1" id="KW-0723">Serine/threonine-protein kinase</keyword>
<feature type="domain" description="Protein kinase" evidence="6">
    <location>
        <begin position="18"/>
        <end position="126"/>
    </location>
</feature>
<keyword evidence="4" id="KW-0418">Kinase</keyword>
<dbReference type="GO" id="GO:0004674">
    <property type="term" value="F:protein serine/threonine kinase activity"/>
    <property type="evidence" value="ECO:0007669"/>
    <property type="project" value="UniProtKB-KW"/>
</dbReference>
<dbReference type="SMART" id="SM00220">
    <property type="entry name" value="S_TKc"/>
    <property type="match status" value="1"/>
</dbReference>
<keyword evidence="2" id="KW-0808">Transferase</keyword>
<dbReference type="Gene3D" id="1.10.510.10">
    <property type="entry name" value="Transferase(Phosphotransferase) domain 1"/>
    <property type="match status" value="1"/>
</dbReference>
<name>A0AAN8JJF6_PATCE</name>
<evidence type="ECO:0000256" key="2">
    <source>
        <dbReference type="ARBA" id="ARBA00022679"/>
    </source>
</evidence>
<evidence type="ECO:0000259" key="6">
    <source>
        <dbReference type="PROSITE" id="PS50011"/>
    </source>
</evidence>
<proteinExistence type="predicted"/>
<evidence type="ECO:0000256" key="3">
    <source>
        <dbReference type="ARBA" id="ARBA00022741"/>
    </source>
</evidence>
<dbReference type="PANTHER" id="PTHR24347">
    <property type="entry name" value="SERINE/THREONINE-PROTEIN KINASE"/>
    <property type="match status" value="1"/>
</dbReference>
<accession>A0AAN8JJF6</accession>
<dbReference type="SUPFAM" id="SSF56112">
    <property type="entry name" value="Protein kinase-like (PK-like)"/>
    <property type="match status" value="1"/>
</dbReference>
<dbReference type="Proteomes" id="UP001347796">
    <property type="component" value="Unassembled WGS sequence"/>
</dbReference>
<dbReference type="EMBL" id="JAZGQO010000010">
    <property type="protein sequence ID" value="KAK6175624.1"/>
    <property type="molecule type" value="Genomic_DNA"/>
</dbReference>
<dbReference type="AlphaFoldDB" id="A0AAN8JJF6"/>
<dbReference type="PROSITE" id="PS50011">
    <property type="entry name" value="PROTEIN_KINASE_DOM"/>
    <property type="match status" value="1"/>
</dbReference>
<evidence type="ECO:0000313" key="8">
    <source>
        <dbReference type="Proteomes" id="UP001347796"/>
    </source>
</evidence>
<comment type="caution">
    <text evidence="7">The sequence shown here is derived from an EMBL/GenBank/DDBJ whole genome shotgun (WGS) entry which is preliminary data.</text>
</comment>
<sequence>MSCMFKGVICDKPFGDYYILGKEIGRGAFASVYKCQQKGTSNFWSVKVLDKKKYRKLAATEIGILLKLKHPNVVRLKEVFESAEEVHMVLELVTGGELFERIITRGHYSEKDAACAVKDMVTAVAY</sequence>
<dbReference type="FunFam" id="3.30.200.20:FF:000042">
    <property type="entry name" value="Aurora kinase A"/>
    <property type="match status" value="1"/>
</dbReference>
<organism evidence="7 8">
    <name type="scientific">Patella caerulea</name>
    <name type="common">Rayed Mediterranean limpet</name>
    <dbReference type="NCBI Taxonomy" id="87958"/>
    <lineage>
        <taxon>Eukaryota</taxon>
        <taxon>Metazoa</taxon>
        <taxon>Spiralia</taxon>
        <taxon>Lophotrochozoa</taxon>
        <taxon>Mollusca</taxon>
        <taxon>Gastropoda</taxon>
        <taxon>Patellogastropoda</taxon>
        <taxon>Patelloidea</taxon>
        <taxon>Patellidae</taxon>
        <taxon>Patella</taxon>
    </lineage>
</organism>
<protein>
    <recommendedName>
        <fullName evidence="6">Protein kinase domain-containing protein</fullName>
    </recommendedName>
</protein>